<feature type="domain" description="Glycosyltransferase RgtA/B/C/D-like" evidence="9">
    <location>
        <begin position="135"/>
        <end position="269"/>
    </location>
</feature>
<comment type="caution">
    <text evidence="10">The sequence shown here is derived from an EMBL/GenBank/DDBJ whole genome shotgun (WGS) entry which is preliminary data.</text>
</comment>
<feature type="transmembrane region" description="Helical" evidence="8">
    <location>
        <begin position="172"/>
        <end position="205"/>
    </location>
</feature>
<dbReference type="RefSeq" id="WP_212680139.1">
    <property type="nucleotide sequence ID" value="NZ_JAGSPK010000006.1"/>
</dbReference>
<feature type="transmembrane region" description="Helical" evidence="8">
    <location>
        <begin position="391"/>
        <end position="412"/>
    </location>
</feature>
<keyword evidence="4 10" id="KW-0808">Transferase</keyword>
<evidence type="ECO:0000256" key="2">
    <source>
        <dbReference type="ARBA" id="ARBA00022475"/>
    </source>
</evidence>
<dbReference type="Proteomes" id="UP000682982">
    <property type="component" value="Unassembled WGS sequence"/>
</dbReference>
<evidence type="ECO:0000256" key="7">
    <source>
        <dbReference type="ARBA" id="ARBA00023136"/>
    </source>
</evidence>
<evidence type="ECO:0000313" key="10">
    <source>
        <dbReference type="EMBL" id="MBR7794110.1"/>
    </source>
</evidence>
<evidence type="ECO:0000313" key="11">
    <source>
        <dbReference type="Proteomes" id="UP000682982"/>
    </source>
</evidence>
<dbReference type="EC" id="2.4.-.-" evidence="10"/>
<reference evidence="10 11" key="1">
    <citation type="submission" date="2021-04" db="EMBL/GenBank/DDBJ databases">
        <title>novel species isolated from subtropical streams in China.</title>
        <authorList>
            <person name="Lu H."/>
        </authorList>
    </citation>
    <scope>NUCLEOTIDE SEQUENCE [LARGE SCALE GENOMIC DNA]</scope>
    <source>
        <strain evidence="10 11">FT147W</strain>
    </source>
</reference>
<dbReference type="InterPro" id="IPR050297">
    <property type="entry name" value="LipidA_mod_glycosyltrf_83"/>
</dbReference>
<evidence type="ECO:0000256" key="3">
    <source>
        <dbReference type="ARBA" id="ARBA00022676"/>
    </source>
</evidence>
<protein>
    <submittedName>
        <fullName evidence="10">Glycosyltransferase family 39 protein</fullName>
        <ecNumber evidence="10">2.4.-.-</ecNumber>
    </submittedName>
</protein>
<organism evidence="10 11">
    <name type="scientific">Undibacterium rivi</name>
    <dbReference type="NCBI Taxonomy" id="2828729"/>
    <lineage>
        <taxon>Bacteria</taxon>
        <taxon>Pseudomonadati</taxon>
        <taxon>Pseudomonadota</taxon>
        <taxon>Betaproteobacteria</taxon>
        <taxon>Burkholderiales</taxon>
        <taxon>Oxalobacteraceae</taxon>
        <taxon>Undibacterium</taxon>
    </lineage>
</organism>
<feature type="transmembrane region" description="Helical" evidence="8">
    <location>
        <begin position="5"/>
        <end position="23"/>
    </location>
</feature>
<keyword evidence="2" id="KW-1003">Cell membrane</keyword>
<keyword evidence="7 8" id="KW-0472">Membrane</keyword>
<dbReference type="InterPro" id="IPR038731">
    <property type="entry name" value="RgtA/B/C-like"/>
</dbReference>
<keyword evidence="3 10" id="KW-0328">Glycosyltransferase</keyword>
<evidence type="ECO:0000256" key="4">
    <source>
        <dbReference type="ARBA" id="ARBA00022679"/>
    </source>
</evidence>
<feature type="transmembrane region" description="Helical" evidence="8">
    <location>
        <begin position="68"/>
        <end position="86"/>
    </location>
</feature>
<name>A0ABS5H6E8_9BURK</name>
<keyword evidence="5 8" id="KW-0812">Transmembrane</keyword>
<evidence type="ECO:0000259" key="9">
    <source>
        <dbReference type="Pfam" id="PF13231"/>
    </source>
</evidence>
<keyword evidence="6 8" id="KW-1133">Transmembrane helix</keyword>
<feature type="transmembrane region" description="Helical" evidence="8">
    <location>
        <begin position="254"/>
        <end position="271"/>
    </location>
</feature>
<evidence type="ECO:0000256" key="1">
    <source>
        <dbReference type="ARBA" id="ARBA00004651"/>
    </source>
</evidence>
<feature type="transmembrane region" description="Helical" evidence="8">
    <location>
        <begin position="140"/>
        <end position="160"/>
    </location>
</feature>
<keyword evidence="11" id="KW-1185">Reference proteome</keyword>
<dbReference type="PANTHER" id="PTHR33908:SF11">
    <property type="entry name" value="MEMBRANE PROTEIN"/>
    <property type="match status" value="1"/>
</dbReference>
<dbReference type="EMBL" id="JAGSPK010000006">
    <property type="protein sequence ID" value="MBR7794110.1"/>
    <property type="molecule type" value="Genomic_DNA"/>
</dbReference>
<dbReference type="Pfam" id="PF13231">
    <property type="entry name" value="PMT_2"/>
    <property type="match status" value="1"/>
</dbReference>
<feature type="transmembrane region" description="Helical" evidence="8">
    <location>
        <begin position="217"/>
        <end position="242"/>
    </location>
</feature>
<comment type="subcellular location">
    <subcellularLocation>
        <location evidence="1">Cell membrane</location>
        <topology evidence="1">Multi-pass membrane protein</topology>
    </subcellularLocation>
</comment>
<sequence length="562" mass="64183">MLSGIVIGIGFHILGLQLLGVLKLFQPKYIYTFCAVTFFFAIVQRKAIFTDLKNLVTTYRQSQSTIHWLLKLILLLTSVELILRPLQLPLSFDEVMYHLPHVKHWLSDGQVGVNQWLRYPYFPYNFNLLYALGLAADNEVLPHLIHAAAGWLVLFGLFVLGRAWAKKEVGIIAAFIFAIVNFNQFGTATIDLGITLFIFYAVAIYLFWWKSGDNKLLLIAIFCFGIAAGTKYQALIFAPLLLLCTLLKERRPKWLFLCLLIACVPSIFWYLRNYLLTGNPVAPMLPQVFGVADWNAADMTIQFADIQLHKDWPNFLFAPAILSMYFWYRNRGLQWAAGAIVFSLYGFFTWIVSSHYSRYFMPVEPIVALLSAFSIVECYQALMNRGRFEKWAVNGVKTLGVLLCCLLSFALIKSVPESLKKMHTNAEEKKIFLRKQVRSYDVGLFLQQHPEFRIVQFDFTSDIYYLPMSTIGDIFGPGRVSDFIDLSTDSLVCKLNSVGANSLLFAGKQREIAKNRGYPIQSVSDQLLARPEFTDFFDLIYSTPEADLYTLKKTMSGVCNKY</sequence>
<evidence type="ECO:0000256" key="5">
    <source>
        <dbReference type="ARBA" id="ARBA00022692"/>
    </source>
</evidence>
<feature type="transmembrane region" description="Helical" evidence="8">
    <location>
        <begin position="335"/>
        <end position="353"/>
    </location>
</feature>
<dbReference type="PANTHER" id="PTHR33908">
    <property type="entry name" value="MANNOSYLTRANSFERASE YKCB-RELATED"/>
    <property type="match status" value="1"/>
</dbReference>
<proteinExistence type="predicted"/>
<gene>
    <name evidence="10" type="ORF">KDM87_16065</name>
</gene>
<evidence type="ECO:0000256" key="6">
    <source>
        <dbReference type="ARBA" id="ARBA00022989"/>
    </source>
</evidence>
<dbReference type="GO" id="GO:0016757">
    <property type="term" value="F:glycosyltransferase activity"/>
    <property type="evidence" value="ECO:0007669"/>
    <property type="project" value="UniProtKB-KW"/>
</dbReference>
<feature type="transmembrane region" description="Helical" evidence="8">
    <location>
        <begin position="29"/>
        <end position="48"/>
    </location>
</feature>
<accession>A0ABS5H6E8</accession>
<feature type="transmembrane region" description="Helical" evidence="8">
    <location>
        <begin position="359"/>
        <end position="379"/>
    </location>
</feature>
<evidence type="ECO:0000256" key="8">
    <source>
        <dbReference type="SAM" id="Phobius"/>
    </source>
</evidence>